<dbReference type="GO" id="GO:0000155">
    <property type="term" value="F:phosphorelay sensor kinase activity"/>
    <property type="evidence" value="ECO:0007669"/>
    <property type="project" value="InterPro"/>
</dbReference>
<dbReference type="InterPro" id="IPR003594">
    <property type="entry name" value="HATPase_dom"/>
</dbReference>
<dbReference type="Gene3D" id="3.30.450.20">
    <property type="entry name" value="PAS domain"/>
    <property type="match status" value="1"/>
</dbReference>
<dbReference type="InterPro" id="IPR005467">
    <property type="entry name" value="His_kinase_dom"/>
</dbReference>
<dbReference type="OrthoDB" id="5372021at2"/>
<comment type="catalytic activity">
    <reaction evidence="1">
        <text>ATP + protein L-histidine = ADP + protein N-phospho-L-histidine.</text>
        <dbReference type="EC" id="2.7.13.3"/>
    </reaction>
</comment>
<dbReference type="SMART" id="SM00387">
    <property type="entry name" value="HATPase_c"/>
    <property type="match status" value="1"/>
</dbReference>
<dbReference type="PROSITE" id="PS50894">
    <property type="entry name" value="HPT"/>
    <property type="match status" value="1"/>
</dbReference>
<dbReference type="InterPro" id="IPR004358">
    <property type="entry name" value="Sig_transdc_His_kin-like_C"/>
</dbReference>
<evidence type="ECO:0000259" key="16">
    <source>
        <dbReference type="PROSITE" id="PS50110"/>
    </source>
</evidence>
<dbReference type="CDD" id="cd00130">
    <property type="entry name" value="PAS"/>
    <property type="match status" value="1"/>
</dbReference>
<dbReference type="FunFam" id="3.30.565.10:FF:000010">
    <property type="entry name" value="Sensor histidine kinase RcsC"/>
    <property type="match status" value="1"/>
</dbReference>
<evidence type="ECO:0000313" key="19">
    <source>
        <dbReference type="EMBL" id="TKI69099.1"/>
    </source>
</evidence>
<dbReference type="PANTHER" id="PTHR43047:SF72">
    <property type="entry name" value="OSMOSENSING HISTIDINE PROTEIN KINASE SLN1"/>
    <property type="match status" value="1"/>
</dbReference>
<sequence>MQKLLLYLKDKDIRADELFEICSHFKRAVVDFTFDANINSKELFDELTYIFDKNFQSILKYYSDTIFEKEQEIDRHVKLLNEYQKALDESAIISKTDQNGIITYVNEKYSKLSGYSIDELMGSGHNLMKHEDMPEEYFEDMWFQLENAGIFRGTIKNNKKNGGYFYIDVTIVKIIDPYDNSIEYISIGNDVTTLIDARLEAQKASQAKDYFLSNMSHEIRTPLNAILGFVNLLIEQDLSKQHRKYLEIILNSGENLLSIINDILDFTKLRSGEFTIEPRIFSIHNEISHTLELFVASANAKDIVVTSFIDPRIPKELYADSLRIKQILSNLLSNAIKFTKIGGHIHVEAVCKQNNVLKVSVRDNGIGIAGDDIRNIFTAFTQAGRWEIEELEGTGLGLSICHQLAEHMGGSVHVSSKLGEGSTFWVEIPVEIHNYECQIFSDLDELKTLKTVFYSKDMIRGYKADSFLKYSDMFNMDIKMVDNLDGNYDIAVFLDEYVDGDMKENMINSDKKYVAITSNPTDKYEKYSHISSACFPLYCSKIRTTFDELLHPDSFSIHKREKSMKFQGHVLIAEDNEANQELIKILLSKYGLTYDLAANGLEAVNLYKANRYDLILMDEQMPVMDGNEAVQNIIKYEKERGLRHTPISALTANVIKGVKERGLKSGFDSFLGKPIVIKELERVFFNYLNVLEEVVESSEPAEQANTIEGLDYDKLSQELMLSNDELVMLVELFLKKMAKQIPDLQSAIKSKDYKNIALIAHSIKGSSGNFRLESVQEEGAKIEKMAKAKDTNFDYEDSYKKIKSALEAIRIR</sequence>
<dbReference type="SUPFAM" id="SSF55785">
    <property type="entry name" value="PYP-like sensor domain (PAS domain)"/>
    <property type="match status" value="1"/>
</dbReference>
<dbReference type="InterPro" id="IPR036641">
    <property type="entry name" value="HPT_dom_sf"/>
</dbReference>
<evidence type="ECO:0000256" key="3">
    <source>
        <dbReference type="ARBA" id="ARBA00012438"/>
    </source>
</evidence>
<evidence type="ECO:0000256" key="2">
    <source>
        <dbReference type="ARBA" id="ARBA00004429"/>
    </source>
</evidence>
<dbReference type="SMART" id="SM00448">
    <property type="entry name" value="REC"/>
    <property type="match status" value="1"/>
</dbReference>
<dbReference type="PROSITE" id="PS50112">
    <property type="entry name" value="PAS"/>
    <property type="match status" value="1"/>
</dbReference>
<keyword evidence="9" id="KW-0418">Kinase</keyword>
<dbReference type="Proteomes" id="UP000309561">
    <property type="component" value="Unassembled WGS sequence"/>
</dbReference>
<evidence type="ECO:0000256" key="13">
    <source>
        <dbReference type="PROSITE-ProRule" id="PRU00110"/>
    </source>
</evidence>
<dbReference type="SUPFAM" id="SSF52172">
    <property type="entry name" value="CheY-like"/>
    <property type="match status" value="1"/>
</dbReference>
<keyword evidence="20" id="KW-1185">Reference proteome</keyword>
<dbReference type="Gene3D" id="3.30.565.10">
    <property type="entry name" value="Histidine kinase-like ATPase, C-terminal domain"/>
    <property type="match status" value="1"/>
</dbReference>
<evidence type="ECO:0000259" key="17">
    <source>
        <dbReference type="PROSITE" id="PS50112"/>
    </source>
</evidence>
<keyword evidence="11" id="KW-1133">Transmembrane helix</keyword>
<evidence type="ECO:0000256" key="7">
    <source>
        <dbReference type="ARBA" id="ARBA00022679"/>
    </source>
</evidence>
<evidence type="ECO:0000256" key="8">
    <source>
        <dbReference type="ARBA" id="ARBA00022692"/>
    </source>
</evidence>
<dbReference type="SMART" id="SM00388">
    <property type="entry name" value="HisKA"/>
    <property type="match status" value="1"/>
</dbReference>
<dbReference type="NCBIfam" id="TIGR00229">
    <property type="entry name" value="sensory_box"/>
    <property type="match status" value="1"/>
</dbReference>
<keyword evidence="5" id="KW-0997">Cell inner membrane</keyword>
<feature type="domain" description="Response regulatory" evidence="16">
    <location>
        <begin position="569"/>
        <end position="688"/>
    </location>
</feature>
<evidence type="ECO:0000256" key="11">
    <source>
        <dbReference type="ARBA" id="ARBA00022989"/>
    </source>
</evidence>
<evidence type="ECO:0000256" key="4">
    <source>
        <dbReference type="ARBA" id="ARBA00022475"/>
    </source>
</evidence>
<dbReference type="InterPro" id="IPR008207">
    <property type="entry name" value="Sig_transdc_His_kin_Hpt_dom"/>
</dbReference>
<dbReference type="EMBL" id="SZPX01000006">
    <property type="protein sequence ID" value="TKI69099.1"/>
    <property type="molecule type" value="Genomic_DNA"/>
</dbReference>
<evidence type="ECO:0000256" key="14">
    <source>
        <dbReference type="PROSITE-ProRule" id="PRU00169"/>
    </source>
</evidence>
<dbReference type="InterPro" id="IPR011006">
    <property type="entry name" value="CheY-like_superfamily"/>
</dbReference>
<dbReference type="CDD" id="cd00082">
    <property type="entry name" value="HisKA"/>
    <property type="match status" value="1"/>
</dbReference>
<dbReference type="Pfam" id="PF13426">
    <property type="entry name" value="PAS_9"/>
    <property type="match status" value="1"/>
</dbReference>
<evidence type="ECO:0000256" key="10">
    <source>
        <dbReference type="ARBA" id="ARBA00022840"/>
    </source>
</evidence>
<dbReference type="CDD" id="cd17546">
    <property type="entry name" value="REC_hyHK_CKI1_RcsC-like"/>
    <property type="match status" value="1"/>
</dbReference>
<comment type="subcellular location">
    <subcellularLocation>
        <location evidence="2">Cell inner membrane</location>
        <topology evidence="2">Multi-pass membrane protein</topology>
    </subcellularLocation>
</comment>
<dbReference type="SUPFAM" id="SSF47226">
    <property type="entry name" value="Histidine-containing phosphotransfer domain, HPT domain"/>
    <property type="match status" value="1"/>
</dbReference>
<keyword evidence="6 14" id="KW-0597">Phosphoprotein</keyword>
<keyword evidence="4" id="KW-1003">Cell membrane</keyword>
<dbReference type="CDD" id="cd16922">
    <property type="entry name" value="HATPase_EvgS-ArcB-TorS-like"/>
    <property type="match status" value="1"/>
</dbReference>
<proteinExistence type="predicted"/>
<feature type="domain" description="HPt" evidence="18">
    <location>
        <begin position="722"/>
        <end position="812"/>
    </location>
</feature>
<evidence type="ECO:0000256" key="1">
    <source>
        <dbReference type="ARBA" id="ARBA00000085"/>
    </source>
</evidence>
<dbReference type="Pfam" id="PF02518">
    <property type="entry name" value="HATPase_c"/>
    <property type="match status" value="1"/>
</dbReference>
<dbReference type="Pfam" id="PF00072">
    <property type="entry name" value="Response_reg"/>
    <property type="match status" value="1"/>
</dbReference>
<accession>A0A4U2Z4P9</accession>
<dbReference type="PANTHER" id="PTHR43047">
    <property type="entry name" value="TWO-COMPONENT HISTIDINE PROTEIN KINASE"/>
    <property type="match status" value="1"/>
</dbReference>
<dbReference type="Pfam" id="PF01627">
    <property type="entry name" value="Hpt"/>
    <property type="match status" value="1"/>
</dbReference>
<dbReference type="GO" id="GO:0009927">
    <property type="term" value="F:histidine phosphotransfer kinase activity"/>
    <property type="evidence" value="ECO:0007669"/>
    <property type="project" value="TreeGrafter"/>
</dbReference>
<dbReference type="Gene3D" id="1.10.287.130">
    <property type="match status" value="1"/>
</dbReference>
<keyword evidence="10" id="KW-0067">ATP-binding</keyword>
<dbReference type="InterPro" id="IPR035965">
    <property type="entry name" value="PAS-like_dom_sf"/>
</dbReference>
<evidence type="ECO:0000256" key="9">
    <source>
        <dbReference type="ARBA" id="ARBA00022777"/>
    </source>
</evidence>
<dbReference type="InterPro" id="IPR036890">
    <property type="entry name" value="HATPase_C_sf"/>
</dbReference>
<gene>
    <name evidence="19" type="ORF">FCU45_08310</name>
</gene>
<evidence type="ECO:0000259" key="18">
    <source>
        <dbReference type="PROSITE" id="PS50894"/>
    </source>
</evidence>
<dbReference type="InterPro" id="IPR003661">
    <property type="entry name" value="HisK_dim/P_dom"/>
</dbReference>
<evidence type="ECO:0000256" key="5">
    <source>
        <dbReference type="ARBA" id="ARBA00022519"/>
    </source>
</evidence>
<dbReference type="InterPro" id="IPR036097">
    <property type="entry name" value="HisK_dim/P_sf"/>
</dbReference>
<comment type="caution">
    <text evidence="19">The sequence shown here is derived from an EMBL/GenBank/DDBJ whole genome shotgun (WGS) entry which is preliminary data.</text>
</comment>
<feature type="modified residue" description="Phosphohistidine" evidence="13">
    <location>
        <position position="761"/>
    </location>
</feature>
<dbReference type="PROSITE" id="PS50109">
    <property type="entry name" value="HIS_KIN"/>
    <property type="match status" value="1"/>
</dbReference>
<dbReference type="Pfam" id="PF00512">
    <property type="entry name" value="HisKA"/>
    <property type="match status" value="1"/>
</dbReference>
<dbReference type="SUPFAM" id="SSF47384">
    <property type="entry name" value="Homodimeric domain of signal transducing histidine kinase"/>
    <property type="match status" value="1"/>
</dbReference>
<dbReference type="SUPFAM" id="SSF55874">
    <property type="entry name" value="ATPase domain of HSP90 chaperone/DNA topoisomerase II/histidine kinase"/>
    <property type="match status" value="1"/>
</dbReference>
<dbReference type="Gene3D" id="1.20.120.160">
    <property type="entry name" value="HPT domain"/>
    <property type="match status" value="1"/>
</dbReference>
<name>A0A4U2Z4P9_9BACT</name>
<dbReference type="InterPro" id="IPR000014">
    <property type="entry name" value="PAS"/>
</dbReference>
<feature type="modified residue" description="4-aspartylphosphate" evidence="14">
    <location>
        <position position="618"/>
    </location>
</feature>
<feature type="domain" description="PAS" evidence="17">
    <location>
        <begin position="97"/>
        <end position="132"/>
    </location>
</feature>
<keyword evidence="7" id="KW-0808">Transferase</keyword>
<protein>
    <recommendedName>
        <fullName evidence="3">histidine kinase</fullName>
        <ecNumber evidence="3">2.7.13.3</ecNumber>
    </recommendedName>
</protein>
<dbReference type="CDD" id="cd00088">
    <property type="entry name" value="HPT"/>
    <property type="match status" value="1"/>
</dbReference>
<evidence type="ECO:0000259" key="15">
    <source>
        <dbReference type="PROSITE" id="PS50109"/>
    </source>
</evidence>
<feature type="domain" description="Histidine kinase" evidence="15">
    <location>
        <begin position="214"/>
        <end position="432"/>
    </location>
</feature>
<dbReference type="AlphaFoldDB" id="A0A4U2Z4P9"/>
<dbReference type="InterPro" id="IPR001789">
    <property type="entry name" value="Sig_transdc_resp-reg_receiver"/>
</dbReference>
<evidence type="ECO:0000313" key="20">
    <source>
        <dbReference type="Proteomes" id="UP000309561"/>
    </source>
</evidence>
<reference evidence="19 20" key="1">
    <citation type="submission" date="2019-04" db="EMBL/GenBank/DDBJ databases">
        <title>Sulfurimonas crateris sp. nov. a facultative anaerobic sulfur-oxidizing chemolithautotrophic bacterium isolated from a terrestrial mud vulcano.</title>
        <authorList>
            <person name="Ratnikova N.M."/>
            <person name="Slobodkin A.I."/>
            <person name="Merkel A.Y."/>
            <person name="Novikov A."/>
            <person name="Bonch-Osmolovskaya E.A."/>
            <person name="Slobodkina G.B."/>
        </authorList>
    </citation>
    <scope>NUCLEOTIDE SEQUENCE [LARGE SCALE GENOMIC DNA]</scope>
    <source>
        <strain evidence="19 20">SN118</strain>
    </source>
</reference>
<keyword evidence="10" id="KW-0547">Nucleotide-binding</keyword>
<keyword evidence="12" id="KW-0472">Membrane</keyword>
<keyword evidence="8" id="KW-0812">Transmembrane</keyword>
<evidence type="ECO:0000256" key="6">
    <source>
        <dbReference type="ARBA" id="ARBA00022553"/>
    </source>
</evidence>
<dbReference type="EC" id="2.7.13.3" evidence="3"/>
<dbReference type="Gene3D" id="3.40.50.2300">
    <property type="match status" value="1"/>
</dbReference>
<dbReference type="GO" id="GO:0005886">
    <property type="term" value="C:plasma membrane"/>
    <property type="evidence" value="ECO:0007669"/>
    <property type="project" value="UniProtKB-SubCell"/>
</dbReference>
<dbReference type="PROSITE" id="PS50110">
    <property type="entry name" value="RESPONSE_REGULATORY"/>
    <property type="match status" value="1"/>
</dbReference>
<organism evidence="19 20">
    <name type="scientific">Sulfurimonas crateris</name>
    <dbReference type="NCBI Taxonomy" id="2574727"/>
    <lineage>
        <taxon>Bacteria</taxon>
        <taxon>Pseudomonadati</taxon>
        <taxon>Campylobacterota</taxon>
        <taxon>Epsilonproteobacteria</taxon>
        <taxon>Campylobacterales</taxon>
        <taxon>Sulfurimonadaceae</taxon>
        <taxon>Sulfurimonas</taxon>
    </lineage>
</organism>
<evidence type="ECO:0000256" key="12">
    <source>
        <dbReference type="ARBA" id="ARBA00023136"/>
    </source>
</evidence>
<dbReference type="PRINTS" id="PR00344">
    <property type="entry name" value="BCTRLSENSOR"/>
</dbReference>